<keyword evidence="3" id="KW-1185">Reference proteome</keyword>
<organism evidence="2 3">
    <name type="scientific">Uliginosibacterium flavum</name>
    <dbReference type="NCBI Taxonomy" id="1396831"/>
    <lineage>
        <taxon>Bacteria</taxon>
        <taxon>Pseudomonadati</taxon>
        <taxon>Pseudomonadota</taxon>
        <taxon>Betaproteobacteria</taxon>
        <taxon>Rhodocyclales</taxon>
        <taxon>Zoogloeaceae</taxon>
        <taxon>Uliginosibacterium</taxon>
    </lineage>
</organism>
<comment type="caution">
    <text evidence="2">The sequence shown here is derived from an EMBL/GenBank/DDBJ whole genome shotgun (WGS) entry which is preliminary data.</text>
</comment>
<reference evidence="2 3" key="1">
    <citation type="submission" date="2024-07" db="EMBL/GenBank/DDBJ databases">
        <title>Uliginosibacterium flavum JJ3220;KACC:17644.</title>
        <authorList>
            <person name="Kim M.K."/>
        </authorList>
    </citation>
    <scope>NUCLEOTIDE SEQUENCE [LARGE SCALE GENOMIC DNA]</scope>
    <source>
        <strain evidence="2 3">KACC:17644</strain>
    </source>
</reference>
<feature type="transmembrane region" description="Helical" evidence="1">
    <location>
        <begin position="75"/>
        <end position="102"/>
    </location>
</feature>
<feature type="transmembrane region" description="Helical" evidence="1">
    <location>
        <begin position="43"/>
        <end position="63"/>
    </location>
</feature>
<keyword evidence="1" id="KW-1133">Transmembrane helix</keyword>
<feature type="transmembrane region" description="Helical" evidence="1">
    <location>
        <begin position="12"/>
        <end position="37"/>
    </location>
</feature>
<dbReference type="RefSeq" id="WP_354602753.1">
    <property type="nucleotide sequence ID" value="NZ_JBEWZI010000034.1"/>
</dbReference>
<name>A0ABV2TQT5_9RHOO</name>
<keyword evidence="1" id="KW-0812">Transmembrane</keyword>
<protein>
    <submittedName>
        <fullName evidence="2">Uncharacterized protein</fullName>
    </submittedName>
</protein>
<evidence type="ECO:0000313" key="2">
    <source>
        <dbReference type="EMBL" id="MET7016295.1"/>
    </source>
</evidence>
<gene>
    <name evidence="2" type="ORF">ABXR19_19075</name>
</gene>
<evidence type="ECO:0000256" key="1">
    <source>
        <dbReference type="SAM" id="Phobius"/>
    </source>
</evidence>
<dbReference type="Proteomes" id="UP001549691">
    <property type="component" value="Unassembled WGS sequence"/>
</dbReference>
<dbReference type="EMBL" id="JBEWZI010000034">
    <property type="protein sequence ID" value="MET7016295.1"/>
    <property type="molecule type" value="Genomic_DNA"/>
</dbReference>
<keyword evidence="1" id="KW-0472">Membrane</keyword>
<feature type="transmembrane region" description="Helical" evidence="1">
    <location>
        <begin position="145"/>
        <end position="164"/>
    </location>
</feature>
<proteinExistence type="predicted"/>
<evidence type="ECO:0000313" key="3">
    <source>
        <dbReference type="Proteomes" id="UP001549691"/>
    </source>
</evidence>
<accession>A0ABV2TQT5</accession>
<sequence length="277" mass="30565">MDPMYYQPSGKLPLKTLPAVLLAAACSIPFGWLYAWLIWHIPLVYINFLITLGFGGIMAVLMMTALDHGHCRNRWFASLAGLGVGIVGGYAQWAAWLGFVLADSGTAPGWLYFLSHPEEVWALAWQVNETGVWSLRNSSEAVSGVWLDIVWGIEAVILLGLPLLGARVQVSKPFSEHAGSWFEKTELSSKYTWVGDSQAFVSQLESTPALLREMLQHATEDASQYALASVYQCPGDAHAYFNLENVEVTQKDGKEKIERRTVIESFRISAALVGKLG</sequence>